<evidence type="ECO:0000256" key="4">
    <source>
        <dbReference type="ARBA" id="ARBA00023002"/>
    </source>
</evidence>
<dbReference type="InterPro" id="IPR012349">
    <property type="entry name" value="Split_barrel_FMN-bd"/>
</dbReference>
<feature type="domain" description="Pyridoxamine 5'-phosphate oxidase Alr4036 family FMN-binding" evidence="5">
    <location>
        <begin position="20"/>
        <end position="104"/>
    </location>
</feature>
<dbReference type="InterPro" id="IPR000659">
    <property type="entry name" value="Pyridox_Oxase"/>
</dbReference>
<dbReference type="SUPFAM" id="SSF50475">
    <property type="entry name" value="FMN-binding split barrel"/>
    <property type="match status" value="1"/>
</dbReference>
<dbReference type="RefSeq" id="WP_188766024.1">
    <property type="nucleotide sequence ID" value="NZ_BMKK01000004.1"/>
</dbReference>
<accession>A0A916YQN9</accession>
<evidence type="ECO:0000256" key="1">
    <source>
        <dbReference type="ARBA" id="ARBA00001917"/>
    </source>
</evidence>
<reference evidence="6" key="2">
    <citation type="submission" date="2020-09" db="EMBL/GenBank/DDBJ databases">
        <authorList>
            <person name="Sun Q."/>
            <person name="Zhou Y."/>
        </authorList>
    </citation>
    <scope>NUCLEOTIDE SEQUENCE</scope>
    <source>
        <strain evidence="6">CGMCC 1.15958</strain>
    </source>
</reference>
<dbReference type="Pfam" id="PF12766">
    <property type="entry name" value="Pyridox_oxase_2"/>
    <property type="match status" value="1"/>
</dbReference>
<dbReference type="AlphaFoldDB" id="A0A916YQN9"/>
<evidence type="ECO:0000313" key="6">
    <source>
        <dbReference type="EMBL" id="GGD56620.1"/>
    </source>
</evidence>
<gene>
    <name evidence="6" type="ORF">GCM10011514_20880</name>
</gene>
<protein>
    <recommendedName>
        <fullName evidence="5">Pyridoxamine 5'-phosphate oxidase Alr4036 family FMN-binding domain-containing protein</fullName>
    </recommendedName>
</protein>
<organism evidence="6 7">
    <name type="scientific">Emticicia aquatilis</name>
    <dbReference type="NCBI Taxonomy" id="1537369"/>
    <lineage>
        <taxon>Bacteria</taxon>
        <taxon>Pseudomonadati</taxon>
        <taxon>Bacteroidota</taxon>
        <taxon>Cytophagia</taxon>
        <taxon>Cytophagales</taxon>
        <taxon>Leadbetterellaceae</taxon>
        <taxon>Emticicia</taxon>
    </lineage>
</organism>
<proteinExistence type="predicted"/>
<keyword evidence="3" id="KW-0288">FMN</keyword>
<comment type="cofactor">
    <cofactor evidence="1">
        <name>FMN</name>
        <dbReference type="ChEBI" id="CHEBI:58210"/>
    </cofactor>
</comment>
<keyword evidence="4" id="KW-0560">Oxidoreductase</keyword>
<name>A0A916YQN9_9BACT</name>
<dbReference type="Proteomes" id="UP000609064">
    <property type="component" value="Unassembled WGS sequence"/>
</dbReference>
<dbReference type="GO" id="GO:0010181">
    <property type="term" value="F:FMN binding"/>
    <property type="evidence" value="ECO:0007669"/>
    <property type="project" value="InterPro"/>
</dbReference>
<reference evidence="6" key="1">
    <citation type="journal article" date="2014" name="Int. J. Syst. Evol. Microbiol.">
        <title>Complete genome sequence of Corynebacterium casei LMG S-19264T (=DSM 44701T), isolated from a smear-ripened cheese.</title>
        <authorList>
            <consortium name="US DOE Joint Genome Institute (JGI-PGF)"/>
            <person name="Walter F."/>
            <person name="Albersmeier A."/>
            <person name="Kalinowski J."/>
            <person name="Ruckert C."/>
        </authorList>
    </citation>
    <scope>NUCLEOTIDE SEQUENCE</scope>
    <source>
        <strain evidence="6">CGMCC 1.15958</strain>
    </source>
</reference>
<dbReference type="InterPro" id="IPR024624">
    <property type="entry name" value="Pyridox_Oxase_Alr4036_FMN-bd"/>
</dbReference>
<evidence type="ECO:0000313" key="7">
    <source>
        <dbReference type="Proteomes" id="UP000609064"/>
    </source>
</evidence>
<keyword evidence="2" id="KW-0285">Flavoprotein</keyword>
<dbReference type="PANTHER" id="PTHR10851">
    <property type="entry name" value="PYRIDOXINE-5-PHOSPHATE OXIDASE"/>
    <property type="match status" value="1"/>
</dbReference>
<dbReference type="EMBL" id="BMKK01000004">
    <property type="protein sequence ID" value="GGD56620.1"/>
    <property type="molecule type" value="Genomic_DNA"/>
</dbReference>
<dbReference type="GO" id="GO:0004733">
    <property type="term" value="F:pyridoxamine phosphate oxidase activity"/>
    <property type="evidence" value="ECO:0007669"/>
    <property type="project" value="InterPro"/>
</dbReference>
<evidence type="ECO:0000259" key="5">
    <source>
        <dbReference type="Pfam" id="PF12766"/>
    </source>
</evidence>
<dbReference type="Gene3D" id="2.30.110.10">
    <property type="entry name" value="Electron Transport, Fmn-binding Protein, Chain A"/>
    <property type="match status" value="1"/>
</dbReference>
<keyword evidence="7" id="KW-1185">Reference proteome</keyword>
<dbReference type="GO" id="GO:0008615">
    <property type="term" value="P:pyridoxine biosynthetic process"/>
    <property type="evidence" value="ECO:0007669"/>
    <property type="project" value="InterPro"/>
</dbReference>
<comment type="caution">
    <text evidence="6">The sequence shown here is derived from an EMBL/GenBank/DDBJ whole genome shotgun (WGS) entry which is preliminary data.</text>
</comment>
<sequence length="197" mass="23171">MRETLLGNDLIEIEKQIWLLLQQSVKTAKSPFHQAYVATISNNFPEQRTVVLRNINIEEKKLRFHTDIRSEKIEHLNHNSSLSWLFYDAELKLQLRIYTKAEIHYNDEIADMAWNNSRLASRMCYTTKAKSGSIIAEPEVIDVNQKDVESELLDFARKNFCVVESKAFAMDFVFLNAKGNKRGYFDYSTEDFHWRQI</sequence>
<evidence type="ECO:0000256" key="2">
    <source>
        <dbReference type="ARBA" id="ARBA00022630"/>
    </source>
</evidence>
<evidence type="ECO:0000256" key="3">
    <source>
        <dbReference type="ARBA" id="ARBA00022643"/>
    </source>
</evidence>
<dbReference type="PANTHER" id="PTHR10851:SF3">
    <property type="entry name" value="PYRIDOXINE_PYRIDOXAMINE 5'-PHOSPHATE OXIDASE 2"/>
    <property type="match status" value="1"/>
</dbReference>